<evidence type="ECO:0000313" key="12">
    <source>
        <dbReference type="Proteomes" id="UP000290289"/>
    </source>
</evidence>
<comment type="similarity">
    <text evidence="2">Belongs to the germin family.</text>
</comment>
<evidence type="ECO:0000259" key="10">
    <source>
        <dbReference type="SMART" id="SM00835"/>
    </source>
</evidence>
<keyword evidence="3" id="KW-0052">Apoplast</keyword>
<feature type="binding site" evidence="8">
    <location>
        <position position="138"/>
    </location>
    <ligand>
        <name>Mn(2+)</name>
        <dbReference type="ChEBI" id="CHEBI:29035"/>
    </ligand>
</feature>
<comment type="caution">
    <text evidence="11">The sequence shown here is derived from an EMBL/GenBank/DDBJ whole genome shotgun (WGS) entry which is preliminary data.</text>
</comment>
<dbReference type="AlphaFoldDB" id="A0A498KLN5"/>
<keyword evidence="4" id="KW-0964">Secreted</keyword>
<evidence type="ECO:0000256" key="6">
    <source>
        <dbReference type="ARBA" id="ARBA00023180"/>
    </source>
</evidence>
<accession>A0A498KLN5</accession>
<sequence length="345" mass="37791">HISHHLYSDTWCTTRVPVILKNLSSSLVILAVIASDPDIISDFIVPPDYNGTVDGKFFTFTGFHGIFDQAPQTVKASKTSIVEFPALNGQIHTRPDATGLLFLLDGTLEVRLIDTKNNLYTQKLQTGDLFVFPEGLVHYQYNSDLSCQPPPLQHSEVQVLEQLQSCRLYLARELTSISSEGSGDDRKVGAGANSFVSKSLRMSKRRGVALLKNSIRGVGTAVSVLTGEKERENTMSPLTPPPEQKPAKNSSSSSSASSEQGNITRSYPHCIRIKRFKLMRGQAKKAGFSKLGFAAFSLKASVVEFPFLNDLSVSNATLHLPPNSLFPPHTHPGASGFMFLMVPWN</sequence>
<dbReference type="InterPro" id="IPR014710">
    <property type="entry name" value="RmlC-like_jellyroll"/>
</dbReference>
<name>A0A498KLN5_MALDO</name>
<evidence type="ECO:0000256" key="4">
    <source>
        <dbReference type="ARBA" id="ARBA00022525"/>
    </source>
</evidence>
<dbReference type="InterPro" id="IPR011051">
    <property type="entry name" value="RmlC_Cupin_sf"/>
</dbReference>
<feature type="domain" description="Cupin type-1" evidence="10">
    <location>
        <begin position="64"/>
        <end position="161"/>
    </location>
</feature>
<dbReference type="PRINTS" id="PR00325">
    <property type="entry name" value="GERMIN"/>
</dbReference>
<keyword evidence="6" id="KW-0325">Glycoprotein</keyword>
<keyword evidence="12" id="KW-1185">Reference proteome</keyword>
<dbReference type="Gene3D" id="2.60.120.10">
    <property type="entry name" value="Jelly Rolls"/>
    <property type="match status" value="2"/>
</dbReference>
<keyword evidence="5 8" id="KW-0479">Metal-binding</keyword>
<dbReference type="SMART" id="SM00835">
    <property type="entry name" value="Cupin_1"/>
    <property type="match status" value="1"/>
</dbReference>
<dbReference type="InterPro" id="IPR006045">
    <property type="entry name" value="Cupin_1"/>
</dbReference>
<evidence type="ECO:0000256" key="5">
    <source>
        <dbReference type="ARBA" id="ARBA00022723"/>
    </source>
</evidence>
<keyword evidence="7 8" id="KW-0464">Manganese</keyword>
<dbReference type="SUPFAM" id="SSF51182">
    <property type="entry name" value="RmlC-like cupins"/>
    <property type="match status" value="2"/>
</dbReference>
<evidence type="ECO:0000313" key="11">
    <source>
        <dbReference type="EMBL" id="RXI06675.1"/>
    </source>
</evidence>
<evidence type="ECO:0000256" key="1">
    <source>
        <dbReference type="ARBA" id="ARBA00004271"/>
    </source>
</evidence>
<dbReference type="Pfam" id="PF00190">
    <property type="entry name" value="Cupin_1"/>
    <property type="match status" value="2"/>
</dbReference>
<feature type="region of interest" description="Disordered" evidence="9">
    <location>
        <begin position="226"/>
        <end position="263"/>
    </location>
</feature>
<gene>
    <name evidence="11" type="ORF">DVH24_025811</name>
</gene>
<comment type="subcellular location">
    <subcellularLocation>
        <location evidence="1">Secreted</location>
        <location evidence="1">Extracellular space</location>
        <location evidence="1">Apoplast</location>
    </subcellularLocation>
</comment>
<dbReference type="InterPro" id="IPR001929">
    <property type="entry name" value="Germin"/>
</dbReference>
<evidence type="ECO:0000256" key="7">
    <source>
        <dbReference type="ARBA" id="ARBA00023211"/>
    </source>
</evidence>
<reference evidence="11 12" key="1">
    <citation type="submission" date="2018-10" db="EMBL/GenBank/DDBJ databases">
        <title>A high-quality apple genome assembly.</title>
        <authorList>
            <person name="Hu J."/>
        </authorList>
    </citation>
    <scope>NUCLEOTIDE SEQUENCE [LARGE SCALE GENOMIC DNA]</scope>
    <source>
        <strain evidence="12">cv. HFTH1</strain>
        <tissue evidence="11">Young leaf</tissue>
    </source>
</reference>
<organism evidence="11 12">
    <name type="scientific">Malus domestica</name>
    <name type="common">Apple</name>
    <name type="synonym">Pyrus malus</name>
    <dbReference type="NCBI Taxonomy" id="3750"/>
    <lineage>
        <taxon>Eukaryota</taxon>
        <taxon>Viridiplantae</taxon>
        <taxon>Streptophyta</taxon>
        <taxon>Embryophyta</taxon>
        <taxon>Tracheophyta</taxon>
        <taxon>Spermatophyta</taxon>
        <taxon>Magnoliopsida</taxon>
        <taxon>eudicotyledons</taxon>
        <taxon>Gunneridae</taxon>
        <taxon>Pentapetalae</taxon>
        <taxon>rosids</taxon>
        <taxon>fabids</taxon>
        <taxon>Rosales</taxon>
        <taxon>Rosaceae</taxon>
        <taxon>Amygdaloideae</taxon>
        <taxon>Maleae</taxon>
        <taxon>Malus</taxon>
    </lineage>
</organism>
<feature type="binding site" evidence="8">
    <location>
        <position position="92"/>
    </location>
    <ligand>
        <name>Mn(2+)</name>
        <dbReference type="ChEBI" id="CHEBI:29035"/>
    </ligand>
</feature>
<dbReference type="Proteomes" id="UP000290289">
    <property type="component" value="Chromosome 2"/>
</dbReference>
<evidence type="ECO:0000256" key="3">
    <source>
        <dbReference type="ARBA" id="ARBA00022523"/>
    </source>
</evidence>
<dbReference type="GO" id="GO:0048046">
    <property type="term" value="C:apoplast"/>
    <property type="evidence" value="ECO:0007669"/>
    <property type="project" value="UniProtKB-SubCell"/>
</dbReference>
<dbReference type="EMBL" id="RDQH01000328">
    <property type="protein sequence ID" value="RXI06675.1"/>
    <property type="molecule type" value="Genomic_DNA"/>
</dbReference>
<dbReference type="PANTHER" id="PTHR31238">
    <property type="entry name" value="GERMIN-LIKE PROTEIN SUBFAMILY 3 MEMBER 3"/>
    <property type="match status" value="1"/>
</dbReference>
<dbReference type="GO" id="GO:0030145">
    <property type="term" value="F:manganese ion binding"/>
    <property type="evidence" value="ECO:0007669"/>
    <property type="project" value="InterPro"/>
</dbReference>
<feature type="non-terminal residue" evidence="11">
    <location>
        <position position="1"/>
    </location>
</feature>
<evidence type="ECO:0000256" key="2">
    <source>
        <dbReference type="ARBA" id="ARBA00007456"/>
    </source>
</evidence>
<evidence type="ECO:0000256" key="9">
    <source>
        <dbReference type="SAM" id="MobiDB-lite"/>
    </source>
</evidence>
<proteinExistence type="inferred from homology"/>
<protein>
    <recommendedName>
        <fullName evidence="10">Cupin type-1 domain-containing protein</fullName>
    </recommendedName>
</protein>
<evidence type="ECO:0000256" key="8">
    <source>
        <dbReference type="PIRSR" id="PIRSR601929-2"/>
    </source>
</evidence>